<accession>A0A1Y3GB38</accession>
<keyword evidence="5" id="KW-0169">Cobalamin biosynthesis</keyword>
<dbReference type="PANTHER" id="PTHR43463:SF1">
    <property type="entry name" value="NICOTINATE-NUCLEOTIDE--DIMETHYLBENZIMIDAZOLE PHOSPHORIBOSYLTRANSFERASE"/>
    <property type="match status" value="1"/>
</dbReference>
<evidence type="ECO:0000313" key="10">
    <source>
        <dbReference type="EMBL" id="OUJ18477.1"/>
    </source>
</evidence>
<evidence type="ECO:0000256" key="4">
    <source>
        <dbReference type="ARBA" id="ARBA00015486"/>
    </source>
</evidence>
<dbReference type="GO" id="GO:0008939">
    <property type="term" value="F:nicotinate-nucleotide-dimethylbenzimidazole phosphoribosyltransferase activity"/>
    <property type="evidence" value="ECO:0007669"/>
    <property type="project" value="UniProtKB-EC"/>
</dbReference>
<evidence type="ECO:0000256" key="2">
    <source>
        <dbReference type="ARBA" id="ARBA00007110"/>
    </source>
</evidence>
<protein>
    <recommendedName>
        <fullName evidence="4">Nicotinate-nucleotide--dimethylbenzimidazole phosphoribosyltransferase</fullName>
        <ecNumber evidence="3">2.4.2.21</ecNumber>
    </recommendedName>
    <alternativeName>
        <fullName evidence="8">N(1)-alpha-phosphoribosyltransferase</fullName>
    </alternativeName>
</protein>
<reference evidence="10 11" key="1">
    <citation type="submission" date="2016-12" db="EMBL/GenBank/DDBJ databases">
        <title>Discovery of methanogenic haloarchaea.</title>
        <authorList>
            <person name="Sorokin D.Y."/>
            <person name="Makarova K.S."/>
            <person name="Abbas B."/>
            <person name="Ferrer M."/>
            <person name="Golyshin P.N."/>
        </authorList>
    </citation>
    <scope>NUCLEOTIDE SEQUENCE [LARGE SCALE GENOMIC DNA]</scope>
    <source>
        <strain evidence="10">AMET1</strain>
    </source>
</reference>
<evidence type="ECO:0000256" key="7">
    <source>
        <dbReference type="ARBA" id="ARBA00022679"/>
    </source>
</evidence>
<evidence type="ECO:0000256" key="6">
    <source>
        <dbReference type="ARBA" id="ARBA00022676"/>
    </source>
</evidence>
<comment type="pathway">
    <text evidence="1">Nucleoside biosynthesis; alpha-ribazole biosynthesis; alpha-ribazole from 5,6-dimethylbenzimidazole: step 1/2.</text>
</comment>
<sequence>MKNVVVESDLLNNVLSNISPLDEEAMEQARERQDSLTKPRGSLGRLEELSIQIAGIKGGLPSIENKAVFTMAGDHGVVEEGVSAYPQEVTGQMVMNFLNGGAAVNVLASEAEARSVVVDMGIKAEIEHPELVDMSLGPGTNNMVKEPAMSREKAVKAVESGIKVFQEIYNEEKIDLVAIGDMGIGNTTPSSALISCFTGTDVEDVTDRGTGVDDEGYNKKIDSIKQAIETNNPNPEDPFDVLSKVGGYEIGGMAGVALAAASKNIPVIVDGFISGAAALLAYEIEPEIKNYLIASHDSVESGHAATLNHIGLTELVDFNMRLGEGTGAVLVMPIIQSACSVLTDMMTFEEAKVSDKD</sequence>
<dbReference type="CDD" id="cd02439">
    <property type="entry name" value="DMB-PRT_CobT"/>
    <property type="match status" value="1"/>
</dbReference>
<comment type="similarity">
    <text evidence="2">Belongs to the CobT family.</text>
</comment>
<organism evidence="10 11">
    <name type="scientific">Methanonatronarchaeum thermophilum</name>
    <dbReference type="NCBI Taxonomy" id="1927129"/>
    <lineage>
        <taxon>Archaea</taxon>
        <taxon>Methanobacteriati</taxon>
        <taxon>Methanobacteriota</taxon>
        <taxon>Methanonatronarchaeia</taxon>
        <taxon>Methanonatronarchaeales</taxon>
        <taxon>Methanonatronarchaeaceae</taxon>
        <taxon>Methanonatronarchaeum</taxon>
    </lineage>
</organism>
<dbReference type="Proteomes" id="UP000195137">
    <property type="component" value="Unassembled WGS sequence"/>
</dbReference>
<dbReference type="GO" id="GO:0009236">
    <property type="term" value="P:cobalamin biosynthetic process"/>
    <property type="evidence" value="ECO:0007669"/>
    <property type="project" value="UniProtKB-KW"/>
</dbReference>
<dbReference type="EMBL" id="MRZU01000004">
    <property type="protein sequence ID" value="OUJ18477.1"/>
    <property type="molecule type" value="Genomic_DNA"/>
</dbReference>
<evidence type="ECO:0000256" key="8">
    <source>
        <dbReference type="ARBA" id="ARBA00030686"/>
    </source>
</evidence>
<dbReference type="UniPathway" id="UPA00061">
    <property type="reaction ID" value="UER00516"/>
</dbReference>
<dbReference type="Gene3D" id="1.10.1610.10">
    <property type="match status" value="1"/>
</dbReference>
<comment type="caution">
    <text evidence="10">The sequence shown here is derived from an EMBL/GenBank/DDBJ whole genome shotgun (WGS) entry which is preliminary data.</text>
</comment>
<dbReference type="RefSeq" id="WP_086637746.1">
    <property type="nucleotide sequence ID" value="NZ_MRZU01000004.1"/>
</dbReference>
<proteinExistence type="inferred from homology"/>
<dbReference type="InterPro" id="IPR023195">
    <property type="entry name" value="Nict_dMeBzImd_PRibTrfase_N"/>
</dbReference>
<evidence type="ECO:0000313" key="11">
    <source>
        <dbReference type="Proteomes" id="UP000195137"/>
    </source>
</evidence>
<dbReference type="PANTHER" id="PTHR43463">
    <property type="entry name" value="NICOTINATE-NUCLEOTIDE--DIMETHYLBENZIMIDAZOLE PHOSPHORIBOSYLTRANSFERASE"/>
    <property type="match status" value="1"/>
</dbReference>
<keyword evidence="6 10" id="KW-0328">Glycosyltransferase</keyword>
<dbReference type="OrthoDB" id="340040at2157"/>
<dbReference type="InterPro" id="IPR036087">
    <property type="entry name" value="Nict_dMeBzImd_PRibTrfase_sf"/>
</dbReference>
<dbReference type="Pfam" id="PF02277">
    <property type="entry name" value="DBI_PRT"/>
    <property type="match status" value="1"/>
</dbReference>
<comment type="catalytic activity">
    <reaction evidence="9">
        <text>5,6-dimethylbenzimidazole + nicotinate beta-D-ribonucleotide = alpha-ribazole 5'-phosphate + nicotinate + H(+)</text>
        <dbReference type="Rhea" id="RHEA:11196"/>
        <dbReference type="ChEBI" id="CHEBI:15378"/>
        <dbReference type="ChEBI" id="CHEBI:15890"/>
        <dbReference type="ChEBI" id="CHEBI:32544"/>
        <dbReference type="ChEBI" id="CHEBI:57502"/>
        <dbReference type="ChEBI" id="CHEBI:57918"/>
        <dbReference type="EC" id="2.4.2.21"/>
    </reaction>
</comment>
<dbReference type="NCBIfam" id="TIGR03160">
    <property type="entry name" value="cobT_DBIPRT"/>
    <property type="match status" value="1"/>
</dbReference>
<dbReference type="EC" id="2.4.2.21" evidence="3"/>
<dbReference type="HAMAP" id="MF_00230">
    <property type="entry name" value="CobT"/>
    <property type="match status" value="1"/>
</dbReference>
<dbReference type="InterPro" id="IPR003200">
    <property type="entry name" value="Nict_dMeBzImd_PRibTrfase"/>
</dbReference>
<dbReference type="SUPFAM" id="SSF52733">
    <property type="entry name" value="Nicotinate mononucleotide:5,6-dimethylbenzimidazole phosphoribosyltransferase (CobT)"/>
    <property type="match status" value="1"/>
</dbReference>
<evidence type="ECO:0000256" key="9">
    <source>
        <dbReference type="ARBA" id="ARBA00047340"/>
    </source>
</evidence>
<dbReference type="Gene3D" id="3.40.50.10210">
    <property type="match status" value="1"/>
</dbReference>
<name>A0A1Y3GB38_9EURY</name>
<evidence type="ECO:0000256" key="3">
    <source>
        <dbReference type="ARBA" id="ARBA00011991"/>
    </source>
</evidence>
<dbReference type="NCBIfam" id="NF000996">
    <property type="entry name" value="PRK00105.1"/>
    <property type="match status" value="1"/>
</dbReference>
<keyword evidence="7 10" id="KW-0808">Transferase</keyword>
<evidence type="ECO:0000256" key="5">
    <source>
        <dbReference type="ARBA" id="ARBA00022573"/>
    </source>
</evidence>
<evidence type="ECO:0000256" key="1">
    <source>
        <dbReference type="ARBA" id="ARBA00005049"/>
    </source>
</evidence>
<gene>
    <name evidence="10" type="ORF">AMET1_1393</name>
</gene>
<keyword evidence="11" id="KW-1185">Reference proteome</keyword>
<dbReference type="InterPro" id="IPR017846">
    <property type="entry name" value="Nict_dMeBzImd_PRibTrfase_bact"/>
</dbReference>
<dbReference type="AlphaFoldDB" id="A0A1Y3GB38"/>
<dbReference type="FunFam" id="3.40.50.10210:FF:000001">
    <property type="entry name" value="Nicotinate-nucleotide--dimethylbenzimidazole phosphoribosyltransferase"/>
    <property type="match status" value="1"/>
</dbReference>